<dbReference type="InterPro" id="IPR035906">
    <property type="entry name" value="MetI-like_sf"/>
</dbReference>
<dbReference type="Gene3D" id="1.10.3720.10">
    <property type="entry name" value="MetI-like"/>
    <property type="match status" value="1"/>
</dbReference>
<keyword evidence="2" id="KW-0813">Transport</keyword>
<reference evidence="9" key="1">
    <citation type="submission" date="2019-03" db="EMBL/GenBank/DDBJ databases">
        <authorList>
            <person name="Danneels B."/>
        </authorList>
    </citation>
    <scope>NUCLEOTIDE SEQUENCE</scope>
</reference>
<proteinExistence type="predicted"/>
<keyword evidence="5 7" id="KW-1133">Transmembrane helix</keyword>
<dbReference type="PROSITE" id="PS50928">
    <property type="entry name" value="ABC_TM1"/>
    <property type="match status" value="1"/>
</dbReference>
<dbReference type="PANTHER" id="PTHR43163">
    <property type="entry name" value="DIPEPTIDE TRANSPORT SYSTEM PERMEASE PROTEIN DPPB-RELATED"/>
    <property type="match status" value="1"/>
</dbReference>
<gene>
    <name evidence="9" type="ORF">AMP9_2337</name>
</gene>
<dbReference type="InterPro" id="IPR045621">
    <property type="entry name" value="BPD_transp_1_N"/>
</dbReference>
<comment type="subcellular location">
    <subcellularLocation>
        <location evidence="1">Cell membrane</location>
        <topology evidence="1">Multi-pass membrane protein</topology>
    </subcellularLocation>
</comment>
<dbReference type="Pfam" id="PF00528">
    <property type="entry name" value="BPD_transp_1"/>
    <property type="match status" value="1"/>
</dbReference>
<evidence type="ECO:0000256" key="5">
    <source>
        <dbReference type="ARBA" id="ARBA00022989"/>
    </source>
</evidence>
<keyword evidence="6 7" id="KW-0472">Membrane</keyword>
<feature type="domain" description="ABC transmembrane type-1" evidence="8">
    <location>
        <begin position="105"/>
        <end position="320"/>
    </location>
</feature>
<feature type="transmembrane region" description="Helical" evidence="7">
    <location>
        <begin position="109"/>
        <end position="132"/>
    </location>
</feature>
<organism evidence="9">
    <name type="scientific">plant metagenome</name>
    <dbReference type="NCBI Taxonomy" id="1297885"/>
    <lineage>
        <taxon>unclassified sequences</taxon>
        <taxon>metagenomes</taxon>
        <taxon>organismal metagenomes</taxon>
    </lineage>
</organism>
<evidence type="ECO:0000256" key="7">
    <source>
        <dbReference type="SAM" id="Phobius"/>
    </source>
</evidence>
<dbReference type="GO" id="GO:0055085">
    <property type="term" value="P:transmembrane transport"/>
    <property type="evidence" value="ECO:0007669"/>
    <property type="project" value="InterPro"/>
</dbReference>
<dbReference type="SUPFAM" id="SSF161098">
    <property type="entry name" value="MetI-like"/>
    <property type="match status" value="1"/>
</dbReference>
<evidence type="ECO:0000256" key="6">
    <source>
        <dbReference type="ARBA" id="ARBA00023136"/>
    </source>
</evidence>
<protein>
    <submittedName>
        <fullName evidence="9">Oligopeptide transport system permease protein OppB (TC 3.A.1.5.1)</fullName>
    </submittedName>
</protein>
<evidence type="ECO:0000256" key="2">
    <source>
        <dbReference type="ARBA" id="ARBA00022448"/>
    </source>
</evidence>
<dbReference type="InterPro" id="IPR000515">
    <property type="entry name" value="MetI-like"/>
</dbReference>
<feature type="transmembrane region" description="Helical" evidence="7">
    <location>
        <begin position="295"/>
        <end position="315"/>
    </location>
</feature>
<evidence type="ECO:0000313" key="9">
    <source>
        <dbReference type="EMBL" id="VFR16622.1"/>
    </source>
</evidence>
<evidence type="ECO:0000256" key="1">
    <source>
        <dbReference type="ARBA" id="ARBA00004651"/>
    </source>
</evidence>
<dbReference type="CDD" id="cd06261">
    <property type="entry name" value="TM_PBP2"/>
    <property type="match status" value="1"/>
</dbReference>
<evidence type="ECO:0000259" key="8">
    <source>
        <dbReference type="PROSITE" id="PS50928"/>
    </source>
</evidence>
<dbReference type="EMBL" id="CAADHY010000006">
    <property type="protein sequence ID" value="VFR16622.1"/>
    <property type="molecule type" value="Genomic_DNA"/>
</dbReference>
<dbReference type="PANTHER" id="PTHR43163:SF9">
    <property type="entry name" value="ABC TRANSPORTER PERMEASE PROTEIN"/>
    <property type="match status" value="1"/>
</dbReference>
<evidence type="ECO:0000256" key="3">
    <source>
        <dbReference type="ARBA" id="ARBA00022475"/>
    </source>
</evidence>
<sequence length="330" mass="35545">MVGRTMTGMGKVLRHRIAKSLLVLACIALLNFFLVRAAPGDPALILAGQSGAVDAGTLAQLRQDLGLDRPLPAQLGSYLWGLAQGDLGVSHRQQAPVLSLILAHLPATLLLTVTAYLFALAAGVGLGLAAAARAGRWTDNAVMTLALLAYATPLFWIGLMAVLVFSVQWQWLPAFGYETVGAAYTGWARVLDIGRHLLLPALTLGLFHMAVYARLTRASVLSVRRLDFVRTARAKGLPERDIARRHVLRNALLPLITYAGIQAGNLVGGSLVVETVYAWPGIGRLAYEALMQRDYNLLLGVFLIASVLVVLINLLTDLLYTLADPRIELT</sequence>
<dbReference type="AlphaFoldDB" id="A0A484NST0"/>
<keyword evidence="4 7" id="KW-0812">Transmembrane</keyword>
<name>A0A484NST0_9ZZZZ</name>
<accession>A0A484NST0</accession>
<dbReference type="GO" id="GO:0005886">
    <property type="term" value="C:plasma membrane"/>
    <property type="evidence" value="ECO:0007669"/>
    <property type="project" value="UniProtKB-SubCell"/>
</dbReference>
<feature type="transmembrane region" description="Helical" evidence="7">
    <location>
        <begin position="144"/>
        <end position="167"/>
    </location>
</feature>
<dbReference type="Pfam" id="PF19300">
    <property type="entry name" value="BPD_transp_1_N"/>
    <property type="match status" value="1"/>
</dbReference>
<feature type="transmembrane region" description="Helical" evidence="7">
    <location>
        <begin position="197"/>
        <end position="215"/>
    </location>
</feature>
<evidence type="ECO:0000256" key="4">
    <source>
        <dbReference type="ARBA" id="ARBA00022692"/>
    </source>
</evidence>
<keyword evidence="3" id="KW-1003">Cell membrane</keyword>